<dbReference type="Proteomes" id="UP000697710">
    <property type="component" value="Unassembled WGS sequence"/>
</dbReference>
<feature type="chain" id="PRO_5037889949" evidence="1">
    <location>
        <begin position="22"/>
        <end position="238"/>
    </location>
</feature>
<reference evidence="3" key="1">
    <citation type="submission" date="2020-04" db="EMBL/GenBank/DDBJ databases">
        <authorList>
            <person name="Zhang T."/>
        </authorList>
    </citation>
    <scope>NUCLEOTIDE SEQUENCE</scope>
    <source>
        <strain evidence="3">HKST-UBA01</strain>
    </source>
</reference>
<keyword evidence="1" id="KW-0732">Signal</keyword>
<proteinExistence type="predicted"/>
<comment type="caution">
    <text evidence="3">The sequence shown here is derived from an EMBL/GenBank/DDBJ whole genome shotgun (WGS) entry which is preliminary data.</text>
</comment>
<sequence length="238" mass="24910">MRAVGSAFLALIISVRGAVAAAETVDYRTSDGVEIVADLLVPPEYHQAMVLFHRDGDDASELAALPAALEAEGFAVLVPDRRGHGRSGAPERPIRQSDNAAWLRDGPAAVAFLHERFGADVTVGFVGLGSGAELAARTAANTAGTGALVLFDPDEALTGLASLQPGTGTSRPCLILAGREDARTREAARALFLLRPRHAQLWLLDGNARIGDVLLGRADFAGDLASWIARGGVEQGDR</sequence>
<dbReference type="Gene3D" id="3.40.50.1820">
    <property type="entry name" value="alpha/beta hydrolase"/>
    <property type="match status" value="1"/>
</dbReference>
<protein>
    <submittedName>
        <fullName evidence="3">Alpha/beta hydrolase</fullName>
    </submittedName>
</protein>
<organism evidence="3 4">
    <name type="scientific">Eiseniibacteriota bacterium</name>
    <dbReference type="NCBI Taxonomy" id="2212470"/>
    <lineage>
        <taxon>Bacteria</taxon>
        <taxon>Candidatus Eiseniibacteriota</taxon>
    </lineage>
</organism>
<dbReference type="InterPro" id="IPR022742">
    <property type="entry name" value="Hydrolase_4"/>
</dbReference>
<dbReference type="GO" id="GO:0016787">
    <property type="term" value="F:hydrolase activity"/>
    <property type="evidence" value="ECO:0007669"/>
    <property type="project" value="UniProtKB-KW"/>
</dbReference>
<feature type="domain" description="Serine aminopeptidase S33" evidence="2">
    <location>
        <begin position="46"/>
        <end position="151"/>
    </location>
</feature>
<evidence type="ECO:0000259" key="2">
    <source>
        <dbReference type="Pfam" id="PF12146"/>
    </source>
</evidence>
<dbReference type="AlphaFoldDB" id="A0A956RNP4"/>
<name>A0A956RNP4_UNCEI</name>
<evidence type="ECO:0000313" key="4">
    <source>
        <dbReference type="Proteomes" id="UP000697710"/>
    </source>
</evidence>
<reference evidence="3" key="2">
    <citation type="journal article" date="2021" name="Microbiome">
        <title>Successional dynamics and alternative stable states in a saline activated sludge microbial community over 9 years.</title>
        <authorList>
            <person name="Wang Y."/>
            <person name="Ye J."/>
            <person name="Ju F."/>
            <person name="Liu L."/>
            <person name="Boyd J.A."/>
            <person name="Deng Y."/>
            <person name="Parks D.H."/>
            <person name="Jiang X."/>
            <person name="Yin X."/>
            <person name="Woodcroft B.J."/>
            <person name="Tyson G.W."/>
            <person name="Hugenholtz P."/>
            <person name="Polz M.F."/>
            <person name="Zhang T."/>
        </authorList>
    </citation>
    <scope>NUCLEOTIDE SEQUENCE</scope>
    <source>
        <strain evidence="3">HKST-UBA01</strain>
    </source>
</reference>
<dbReference type="SUPFAM" id="SSF53474">
    <property type="entry name" value="alpha/beta-Hydrolases"/>
    <property type="match status" value="1"/>
</dbReference>
<evidence type="ECO:0000256" key="1">
    <source>
        <dbReference type="SAM" id="SignalP"/>
    </source>
</evidence>
<evidence type="ECO:0000313" key="3">
    <source>
        <dbReference type="EMBL" id="MCA9726910.1"/>
    </source>
</evidence>
<dbReference type="Pfam" id="PF12146">
    <property type="entry name" value="Hydrolase_4"/>
    <property type="match status" value="1"/>
</dbReference>
<dbReference type="InterPro" id="IPR029058">
    <property type="entry name" value="AB_hydrolase_fold"/>
</dbReference>
<accession>A0A956RNP4</accession>
<keyword evidence="3" id="KW-0378">Hydrolase</keyword>
<dbReference type="EMBL" id="JAGQHR010000082">
    <property type="protein sequence ID" value="MCA9726910.1"/>
    <property type="molecule type" value="Genomic_DNA"/>
</dbReference>
<gene>
    <name evidence="3" type="ORF">KC729_04450</name>
</gene>
<feature type="signal peptide" evidence="1">
    <location>
        <begin position="1"/>
        <end position="21"/>
    </location>
</feature>